<name>A0A448V1S8_9FIRM</name>
<gene>
    <name evidence="6" type="primary">gatC</name>
    <name evidence="6" type="ORF">NCTC13079_00955</name>
</gene>
<comment type="catalytic activity">
    <reaction evidence="4">
        <text>L-aspartyl-tRNA(Asn) + L-glutamine + ATP + H2O = L-asparaginyl-tRNA(Asn) + L-glutamate + ADP + phosphate + 2 H(+)</text>
        <dbReference type="Rhea" id="RHEA:14513"/>
        <dbReference type="Rhea" id="RHEA-COMP:9674"/>
        <dbReference type="Rhea" id="RHEA-COMP:9677"/>
        <dbReference type="ChEBI" id="CHEBI:15377"/>
        <dbReference type="ChEBI" id="CHEBI:15378"/>
        <dbReference type="ChEBI" id="CHEBI:29985"/>
        <dbReference type="ChEBI" id="CHEBI:30616"/>
        <dbReference type="ChEBI" id="CHEBI:43474"/>
        <dbReference type="ChEBI" id="CHEBI:58359"/>
        <dbReference type="ChEBI" id="CHEBI:78515"/>
        <dbReference type="ChEBI" id="CHEBI:78516"/>
        <dbReference type="ChEBI" id="CHEBI:456216"/>
    </reaction>
</comment>
<dbReference type="SUPFAM" id="SSF141000">
    <property type="entry name" value="Glu-tRNAGln amidotransferase C subunit"/>
    <property type="match status" value="1"/>
</dbReference>
<dbReference type="GO" id="GO:0006450">
    <property type="term" value="P:regulation of translational fidelity"/>
    <property type="evidence" value="ECO:0007669"/>
    <property type="project" value="InterPro"/>
</dbReference>
<evidence type="ECO:0000256" key="1">
    <source>
        <dbReference type="ARBA" id="ARBA00010757"/>
    </source>
</evidence>
<protein>
    <submittedName>
        <fullName evidence="6">Glutamyl-tRNA(Gln) amidotransferase subunit C</fullName>
        <ecNumber evidence="6">6.3.5.-</ecNumber>
    </submittedName>
</protein>
<dbReference type="Pfam" id="PF02686">
    <property type="entry name" value="GatC"/>
    <property type="match status" value="1"/>
</dbReference>
<keyword evidence="6" id="KW-0436">Ligase</keyword>
<reference evidence="6 7" key="1">
    <citation type="submission" date="2018-12" db="EMBL/GenBank/DDBJ databases">
        <authorList>
            <consortium name="Pathogen Informatics"/>
        </authorList>
    </citation>
    <scope>NUCLEOTIDE SEQUENCE [LARGE SCALE GENOMIC DNA]</scope>
    <source>
        <strain evidence="6 7">NCTC13079</strain>
    </source>
</reference>
<evidence type="ECO:0000256" key="4">
    <source>
        <dbReference type="ARBA" id="ARBA00047380"/>
    </source>
</evidence>
<organism evidence="6 7">
    <name type="scientific">Aedoeadaptatus ivorii</name>
    <dbReference type="NCBI Taxonomy" id="54006"/>
    <lineage>
        <taxon>Bacteria</taxon>
        <taxon>Bacillati</taxon>
        <taxon>Bacillota</taxon>
        <taxon>Tissierellia</taxon>
        <taxon>Tissierellales</taxon>
        <taxon>Peptoniphilaceae</taxon>
        <taxon>Aedoeadaptatus</taxon>
    </lineage>
</organism>
<dbReference type="AlphaFoldDB" id="A0A448V1S8"/>
<evidence type="ECO:0000313" key="7">
    <source>
        <dbReference type="Proteomes" id="UP000269544"/>
    </source>
</evidence>
<evidence type="ECO:0000313" key="6">
    <source>
        <dbReference type="EMBL" id="VEJ35789.1"/>
    </source>
</evidence>
<evidence type="ECO:0000256" key="2">
    <source>
        <dbReference type="ARBA" id="ARBA00011123"/>
    </source>
</evidence>
<keyword evidence="6" id="KW-0808">Transferase</keyword>
<dbReference type="Gene3D" id="1.10.20.60">
    <property type="entry name" value="Glu-tRNAGln amidotransferase C subunit, N-terminal domain"/>
    <property type="match status" value="1"/>
</dbReference>
<dbReference type="EC" id="6.3.5.-" evidence="6"/>
<dbReference type="KEGG" id="piv:NCTC13079_00955"/>
<comment type="catalytic activity">
    <reaction evidence="5">
        <text>L-glutamyl-tRNA(Gln) + L-glutamine + ATP + H2O = L-glutaminyl-tRNA(Gln) + L-glutamate + ADP + phosphate + H(+)</text>
        <dbReference type="Rhea" id="RHEA:17521"/>
        <dbReference type="Rhea" id="RHEA-COMP:9681"/>
        <dbReference type="Rhea" id="RHEA-COMP:9684"/>
        <dbReference type="ChEBI" id="CHEBI:15377"/>
        <dbReference type="ChEBI" id="CHEBI:15378"/>
        <dbReference type="ChEBI" id="CHEBI:29985"/>
        <dbReference type="ChEBI" id="CHEBI:30616"/>
        <dbReference type="ChEBI" id="CHEBI:43474"/>
        <dbReference type="ChEBI" id="CHEBI:58359"/>
        <dbReference type="ChEBI" id="CHEBI:78520"/>
        <dbReference type="ChEBI" id="CHEBI:78521"/>
        <dbReference type="ChEBI" id="CHEBI:456216"/>
    </reaction>
</comment>
<evidence type="ECO:0000256" key="3">
    <source>
        <dbReference type="ARBA" id="ARBA00024799"/>
    </source>
</evidence>
<dbReference type="GO" id="GO:0050567">
    <property type="term" value="F:glutaminyl-tRNA synthase (glutamine-hydrolyzing) activity"/>
    <property type="evidence" value="ECO:0007669"/>
    <property type="project" value="RHEA"/>
</dbReference>
<dbReference type="GO" id="GO:0050566">
    <property type="term" value="F:asparaginyl-tRNA synthase (glutamine-hydrolyzing) activity"/>
    <property type="evidence" value="ECO:0007669"/>
    <property type="project" value="RHEA"/>
</dbReference>
<keyword evidence="7" id="KW-1185">Reference proteome</keyword>
<dbReference type="OrthoDB" id="9813938at2"/>
<dbReference type="Proteomes" id="UP000269544">
    <property type="component" value="Chromosome"/>
</dbReference>
<comment type="function">
    <text evidence="3">Allows the formation of correctly charged Asn-tRNA(Asn) or Gln-tRNA(Gln) through the transamidation of misacylated Asp-tRNA(Asn) or Glu-tRNA(Gln) in organisms which lack either or both of asparaginyl-tRNA or glutaminyl-tRNA synthetases. The reaction takes place in the presence of glutamine and ATP through an activated phospho-Asp-tRNA(Asn) or phospho-Glu-tRNA(Gln).</text>
</comment>
<proteinExistence type="inferred from homology"/>
<dbReference type="NCBIfam" id="TIGR00135">
    <property type="entry name" value="gatC"/>
    <property type="match status" value="1"/>
</dbReference>
<dbReference type="InterPro" id="IPR003837">
    <property type="entry name" value="GatC"/>
</dbReference>
<comment type="similarity">
    <text evidence="1">Belongs to the GatC family.</text>
</comment>
<accession>A0A448V1S8</accession>
<comment type="subunit">
    <text evidence="2">Heterotrimer of A, B and C subunits.</text>
</comment>
<dbReference type="EMBL" id="LR134523">
    <property type="protein sequence ID" value="VEJ35789.1"/>
    <property type="molecule type" value="Genomic_DNA"/>
</dbReference>
<sequence length="92" mass="10803">MNREDIQHIAKISMLRFTDEELDGFAEHFTETMDLIDSIKQSPIHCDPTFHTNDLPNRLREDTIRPSLDREAATQNTATEKYGYFEIIKFVE</sequence>
<dbReference type="GO" id="GO:0016740">
    <property type="term" value="F:transferase activity"/>
    <property type="evidence" value="ECO:0007669"/>
    <property type="project" value="UniProtKB-KW"/>
</dbReference>
<dbReference type="InterPro" id="IPR036113">
    <property type="entry name" value="Asp/Glu-ADT_sf_sub_c"/>
</dbReference>
<evidence type="ECO:0000256" key="5">
    <source>
        <dbReference type="ARBA" id="ARBA00047913"/>
    </source>
</evidence>
<dbReference type="RefSeq" id="WP_126465546.1">
    <property type="nucleotide sequence ID" value="NZ_JAUSWF010000009.1"/>
</dbReference>